<dbReference type="GO" id="GO:0002161">
    <property type="term" value="F:aminoacyl-tRNA deacylase activity"/>
    <property type="evidence" value="ECO:0007669"/>
    <property type="project" value="UniProtKB-ARBA"/>
</dbReference>
<dbReference type="AlphaFoldDB" id="A0A6N2T3G4"/>
<dbReference type="RefSeq" id="WP_156353705.1">
    <property type="nucleotide sequence ID" value="NZ_CACRST010000011.1"/>
</dbReference>
<dbReference type="Gene3D" id="3.10.310.40">
    <property type="match status" value="1"/>
</dbReference>
<dbReference type="SUPFAM" id="SSF55186">
    <property type="entry name" value="ThrRS/AlaRS common domain"/>
    <property type="match status" value="1"/>
</dbReference>
<comment type="cofactor">
    <cofactor evidence="1">
        <name>Zn(2+)</name>
        <dbReference type="ChEBI" id="CHEBI:29105"/>
    </cofactor>
</comment>
<organism evidence="6">
    <name type="scientific">Blautia glucerasea</name>
    <dbReference type="NCBI Taxonomy" id="536633"/>
    <lineage>
        <taxon>Bacteria</taxon>
        <taxon>Bacillati</taxon>
        <taxon>Bacillota</taxon>
        <taxon>Clostridia</taxon>
        <taxon>Lachnospirales</taxon>
        <taxon>Lachnospiraceae</taxon>
        <taxon>Blautia</taxon>
    </lineage>
</organism>
<name>A0A6N2T3G4_9FIRM</name>
<accession>A0A6N2T3G4</accession>
<dbReference type="SMART" id="SM00863">
    <property type="entry name" value="tRNA_SAD"/>
    <property type="match status" value="1"/>
</dbReference>
<dbReference type="GO" id="GO:0005524">
    <property type="term" value="F:ATP binding"/>
    <property type="evidence" value="ECO:0007669"/>
    <property type="project" value="InterPro"/>
</dbReference>
<sequence>MMETRRLYYEDVYIKEFKAKVKECRKGEKFYEIILDQSAFYPEGGGQPCDLGTLGGAEVKDVQEKDGELIHYMETSFDPGDEVQGKINWERRFDLMQQHSGEHIVSGLVHEKYGYDNVGFHMSSDVITIDFSGVLTEEQLAKIEEETNRKIWENGEVEIFYPKKEELERLSYRSKKELTGKVRLVQFPGADLCACCGTHVMRAGEIGMVKLLTVEKFREGVRVTMISGRRVLDYLNMVNGQNHQISVKLSAKTEETAQAVERLHEENYRLKGQILHLTQELCDTEAKRFEGAGNVLIFHEGLEGDSVRKMADAVMETCAGCCAVFSRNEDGSYKYAMGEKNGDLRQFTKEMNQALNGRGGGKPFFVQGSVKAEEDEIRRFFNR</sequence>
<reference evidence="6" key="1">
    <citation type="submission" date="2019-11" db="EMBL/GenBank/DDBJ databases">
        <authorList>
            <person name="Feng L."/>
        </authorList>
    </citation>
    <scope>NUCLEOTIDE SEQUENCE</scope>
    <source>
        <strain evidence="6">BgluceraseaLFYP119</strain>
    </source>
</reference>
<dbReference type="GO" id="GO:0046872">
    <property type="term" value="F:metal ion binding"/>
    <property type="evidence" value="ECO:0007669"/>
    <property type="project" value="UniProtKB-KW"/>
</dbReference>
<protein>
    <submittedName>
        <fullName evidence="6">Alanine--tRNA ligase</fullName>
        <ecNumber evidence="6">6.1.1.7</ecNumber>
    </submittedName>
</protein>
<keyword evidence="6" id="KW-0436">Ligase</keyword>
<dbReference type="Pfam" id="PF02272">
    <property type="entry name" value="DHHA1"/>
    <property type="match status" value="1"/>
</dbReference>
<dbReference type="GO" id="GO:0003676">
    <property type="term" value="F:nucleic acid binding"/>
    <property type="evidence" value="ECO:0007669"/>
    <property type="project" value="InterPro"/>
</dbReference>
<evidence type="ECO:0000259" key="5">
    <source>
        <dbReference type="PROSITE" id="PS50860"/>
    </source>
</evidence>
<dbReference type="InterPro" id="IPR018164">
    <property type="entry name" value="Ala-tRNA-synth_IIc_N"/>
</dbReference>
<proteinExistence type="predicted"/>
<evidence type="ECO:0000256" key="4">
    <source>
        <dbReference type="ARBA" id="ARBA00022833"/>
    </source>
</evidence>
<dbReference type="GO" id="GO:0004813">
    <property type="term" value="F:alanine-tRNA ligase activity"/>
    <property type="evidence" value="ECO:0007669"/>
    <property type="project" value="UniProtKB-EC"/>
</dbReference>
<dbReference type="InterPro" id="IPR051335">
    <property type="entry name" value="Alanyl-tRNA_Editing_Enzymes"/>
</dbReference>
<dbReference type="PANTHER" id="PTHR43462:SF1">
    <property type="entry name" value="ALANYL-TRNA EDITING PROTEIN AARSD1"/>
    <property type="match status" value="1"/>
</dbReference>
<comment type="subcellular location">
    <subcellularLocation>
        <location evidence="2">Cytoplasm</location>
    </subcellularLocation>
</comment>
<dbReference type="EC" id="6.1.1.7" evidence="6"/>
<keyword evidence="3" id="KW-0479">Metal-binding</keyword>
<evidence type="ECO:0000313" key="6">
    <source>
        <dbReference type="EMBL" id="VYS98991.1"/>
    </source>
</evidence>
<feature type="domain" description="Alanyl-transfer RNA synthetases family profile" evidence="5">
    <location>
        <begin position="1"/>
        <end position="237"/>
    </location>
</feature>
<evidence type="ECO:0000256" key="1">
    <source>
        <dbReference type="ARBA" id="ARBA00001947"/>
    </source>
</evidence>
<dbReference type="SUPFAM" id="SSF50447">
    <property type="entry name" value="Translation proteins"/>
    <property type="match status" value="1"/>
</dbReference>
<dbReference type="InterPro" id="IPR018165">
    <property type="entry name" value="Ala-tRNA-synth_IIc_core"/>
</dbReference>
<dbReference type="EMBL" id="CACRST010000011">
    <property type="protein sequence ID" value="VYS98991.1"/>
    <property type="molecule type" value="Genomic_DNA"/>
</dbReference>
<dbReference type="InterPro" id="IPR003156">
    <property type="entry name" value="DHHA1_dom"/>
</dbReference>
<dbReference type="InterPro" id="IPR009000">
    <property type="entry name" value="Transl_B-barrel_sf"/>
</dbReference>
<dbReference type="Pfam" id="PF07973">
    <property type="entry name" value="tRNA_SAD"/>
    <property type="match status" value="1"/>
</dbReference>
<dbReference type="GO" id="GO:0006419">
    <property type="term" value="P:alanyl-tRNA aminoacylation"/>
    <property type="evidence" value="ECO:0007669"/>
    <property type="project" value="InterPro"/>
</dbReference>
<dbReference type="InterPro" id="IPR018163">
    <property type="entry name" value="Thr/Ala-tRNA-synth_IIc_edit"/>
</dbReference>
<dbReference type="Gene3D" id="2.40.30.130">
    <property type="match status" value="1"/>
</dbReference>
<dbReference type="Gene3D" id="3.30.980.10">
    <property type="entry name" value="Threonyl-trna Synthetase, Chain A, domain 2"/>
    <property type="match status" value="1"/>
</dbReference>
<dbReference type="GO" id="GO:0005737">
    <property type="term" value="C:cytoplasm"/>
    <property type="evidence" value="ECO:0007669"/>
    <property type="project" value="UniProtKB-SubCell"/>
</dbReference>
<gene>
    <name evidence="6" type="primary">alaS_2</name>
    <name evidence="6" type="ORF">BGLFYP119_01381</name>
</gene>
<evidence type="ECO:0000256" key="2">
    <source>
        <dbReference type="ARBA" id="ARBA00004496"/>
    </source>
</evidence>
<dbReference type="PANTHER" id="PTHR43462">
    <property type="entry name" value="ALANYL-TRNA EDITING PROTEIN"/>
    <property type="match status" value="1"/>
</dbReference>
<evidence type="ECO:0000256" key="3">
    <source>
        <dbReference type="ARBA" id="ARBA00022723"/>
    </source>
</evidence>
<dbReference type="PROSITE" id="PS50860">
    <property type="entry name" value="AA_TRNA_LIGASE_II_ALA"/>
    <property type="match status" value="1"/>
</dbReference>
<dbReference type="Pfam" id="PF01411">
    <property type="entry name" value="tRNA-synt_2c"/>
    <property type="match status" value="1"/>
</dbReference>
<dbReference type="InterPro" id="IPR012947">
    <property type="entry name" value="tRNA_SAD"/>
</dbReference>
<keyword evidence="4" id="KW-0862">Zinc</keyword>